<dbReference type="Pfam" id="PF01890">
    <property type="entry name" value="CbiG_C"/>
    <property type="match status" value="1"/>
</dbReference>
<dbReference type="EMBL" id="VFPT01000001">
    <property type="protein sequence ID" value="TQM94848.1"/>
    <property type="molecule type" value="Genomic_DNA"/>
</dbReference>
<organism evidence="2 3">
    <name type="scientific">Roseinatronobacter monicus</name>
    <dbReference type="NCBI Taxonomy" id="393481"/>
    <lineage>
        <taxon>Bacteria</taxon>
        <taxon>Pseudomonadati</taxon>
        <taxon>Pseudomonadota</taxon>
        <taxon>Alphaproteobacteria</taxon>
        <taxon>Rhodobacterales</taxon>
        <taxon>Paracoccaceae</taxon>
        <taxon>Roseinatronobacter</taxon>
    </lineage>
</organism>
<reference evidence="2 3" key="1">
    <citation type="submission" date="2019-06" db="EMBL/GenBank/DDBJ databases">
        <title>Genomic Encyclopedia of Archaeal and Bacterial Type Strains, Phase II (KMG-II): from individual species to whole genera.</title>
        <authorList>
            <person name="Goeker M."/>
        </authorList>
    </citation>
    <scope>NUCLEOTIDE SEQUENCE [LARGE SCALE GENOMIC DNA]</scope>
    <source>
        <strain evidence="2 3">DSM 18423</strain>
    </source>
</reference>
<evidence type="ECO:0000313" key="2">
    <source>
        <dbReference type="EMBL" id="TQM94848.1"/>
    </source>
</evidence>
<dbReference type="RefSeq" id="WP_142083909.1">
    <property type="nucleotide sequence ID" value="NZ_VFPT01000001.1"/>
</dbReference>
<accession>A0A543KID7</accession>
<dbReference type="SUPFAM" id="SSF159664">
    <property type="entry name" value="CobE/GbiG C-terminal domain-like"/>
    <property type="match status" value="1"/>
</dbReference>
<dbReference type="GO" id="GO:0009236">
    <property type="term" value="P:cobalamin biosynthetic process"/>
    <property type="evidence" value="ECO:0007669"/>
    <property type="project" value="InterPro"/>
</dbReference>
<gene>
    <name evidence="2" type="ORF">BD293_3538</name>
</gene>
<proteinExistence type="predicted"/>
<feature type="domain" description="CobE/GbiG C-terminal" evidence="1">
    <location>
        <begin position="2"/>
        <end position="115"/>
    </location>
</feature>
<dbReference type="Proteomes" id="UP000320582">
    <property type="component" value="Unassembled WGS sequence"/>
</dbReference>
<dbReference type="OrthoDB" id="7665855at2"/>
<name>A0A543KID7_9RHOB</name>
<dbReference type="GO" id="GO:0016787">
    <property type="term" value="F:hydrolase activity"/>
    <property type="evidence" value="ECO:0007669"/>
    <property type="project" value="UniProtKB-KW"/>
</dbReference>
<dbReference type="AlphaFoldDB" id="A0A543KID7"/>
<comment type="caution">
    <text evidence="2">The sequence shown here is derived from an EMBL/GenBank/DDBJ whole genome shotgun (WGS) entry which is preliminary data.</text>
</comment>
<keyword evidence="3" id="KW-1185">Reference proteome</keyword>
<evidence type="ECO:0000259" key="1">
    <source>
        <dbReference type="Pfam" id="PF01890"/>
    </source>
</evidence>
<keyword evidence="2" id="KW-0378">Hydrolase</keyword>
<dbReference type="InterPro" id="IPR036518">
    <property type="entry name" value="CobE/GbiG_C_sf"/>
</dbReference>
<protein>
    <submittedName>
        <fullName evidence="2">Cobalt-precorrin 5A hydrolase</fullName>
    </submittedName>
</protein>
<sequence>MIVAGIGCTSRATFDEMRALLAQMAQGRRLAKLACLEMRAPQVLPLARALNLPLLALPRAALAGIATPTQSARIDAEFGTGSMAEACALLAAGTGAQIVAIRQISGAGQATCALAEGGEI</sequence>
<dbReference type="Gene3D" id="3.30.420.180">
    <property type="entry name" value="CobE/GbiG C-terminal domain"/>
    <property type="match status" value="1"/>
</dbReference>
<dbReference type="InterPro" id="IPR002750">
    <property type="entry name" value="CobE/GbiG_C"/>
</dbReference>
<evidence type="ECO:0000313" key="3">
    <source>
        <dbReference type="Proteomes" id="UP000320582"/>
    </source>
</evidence>